<gene>
    <name evidence="2" type="ORF">TESG_00232</name>
</gene>
<evidence type="ECO:0000313" key="3">
    <source>
        <dbReference type="Proteomes" id="UP000009172"/>
    </source>
</evidence>
<sequence>MPTAYSHRGLSKQHSLTRRNSIGYVLLPHCTPRHLTARPWTGRRTALDDTKTHQHLRCAYGNTGETGKQKPPAWTGDRGRESL</sequence>
<organism evidence="2 3">
    <name type="scientific">Trichophyton tonsurans (strain CBS 112818)</name>
    <name type="common">Scalp ringworm fungus</name>
    <dbReference type="NCBI Taxonomy" id="647933"/>
    <lineage>
        <taxon>Eukaryota</taxon>
        <taxon>Fungi</taxon>
        <taxon>Dikarya</taxon>
        <taxon>Ascomycota</taxon>
        <taxon>Pezizomycotina</taxon>
        <taxon>Eurotiomycetes</taxon>
        <taxon>Eurotiomycetidae</taxon>
        <taxon>Onygenales</taxon>
        <taxon>Arthrodermataceae</taxon>
        <taxon>Trichophyton</taxon>
    </lineage>
</organism>
<dbReference type="Proteomes" id="UP000009172">
    <property type="component" value="Unassembled WGS sequence"/>
</dbReference>
<name>F2RMW0_TRIT1</name>
<dbReference type="HOGENOM" id="CLU_2544241_0_0_1"/>
<accession>F2RMW0</accession>
<reference evidence="3" key="1">
    <citation type="journal article" date="2012" name="MBio">
        <title>Comparative genome analysis of Trichophyton rubrum and related dermatophytes reveals candidate genes involved in infection.</title>
        <authorList>
            <person name="Martinez D.A."/>
            <person name="Oliver B.G."/>
            <person name="Graeser Y."/>
            <person name="Goldberg J.M."/>
            <person name="Li W."/>
            <person name="Martinez-Rossi N.M."/>
            <person name="Monod M."/>
            <person name="Shelest E."/>
            <person name="Barton R.C."/>
            <person name="Birch E."/>
            <person name="Brakhage A.A."/>
            <person name="Chen Z."/>
            <person name="Gurr S.J."/>
            <person name="Heiman D."/>
            <person name="Heitman J."/>
            <person name="Kosti I."/>
            <person name="Rossi A."/>
            <person name="Saif S."/>
            <person name="Samalova M."/>
            <person name="Saunders C.W."/>
            <person name="Shea T."/>
            <person name="Summerbell R.C."/>
            <person name="Xu J."/>
            <person name="Young S."/>
            <person name="Zeng Q."/>
            <person name="Birren B.W."/>
            <person name="Cuomo C.A."/>
            <person name="White T.C."/>
        </authorList>
    </citation>
    <scope>NUCLEOTIDE SEQUENCE [LARGE SCALE GENOMIC DNA]</scope>
    <source>
        <strain evidence="3">CBS 112818</strain>
    </source>
</reference>
<keyword evidence="3" id="KW-1185">Reference proteome</keyword>
<dbReference type="EMBL" id="GG698477">
    <property type="protein sequence ID" value="EGD92659.1"/>
    <property type="molecule type" value="Genomic_DNA"/>
</dbReference>
<dbReference type="AlphaFoldDB" id="F2RMW0"/>
<proteinExistence type="predicted"/>
<protein>
    <submittedName>
        <fullName evidence="2">Uncharacterized protein</fullName>
    </submittedName>
</protein>
<evidence type="ECO:0000313" key="2">
    <source>
        <dbReference type="EMBL" id="EGD92659.1"/>
    </source>
</evidence>
<evidence type="ECO:0000256" key="1">
    <source>
        <dbReference type="SAM" id="MobiDB-lite"/>
    </source>
</evidence>
<feature type="region of interest" description="Disordered" evidence="1">
    <location>
        <begin position="59"/>
        <end position="83"/>
    </location>
</feature>